<dbReference type="Proteomes" id="UP000253594">
    <property type="component" value="Unassembled WGS sequence"/>
</dbReference>
<accession>A0A219TGX8</accession>
<name>A0A219TGX8_PSEAI</name>
<gene>
    <name evidence="1" type="ORF">DT376_20550</name>
</gene>
<organism evidence="1 2">
    <name type="scientific">Pseudomonas aeruginosa</name>
    <dbReference type="NCBI Taxonomy" id="287"/>
    <lineage>
        <taxon>Bacteria</taxon>
        <taxon>Pseudomonadati</taxon>
        <taxon>Pseudomonadota</taxon>
        <taxon>Gammaproteobacteria</taxon>
        <taxon>Pseudomonadales</taxon>
        <taxon>Pseudomonadaceae</taxon>
        <taxon>Pseudomonas</taxon>
    </lineage>
</organism>
<comment type="caution">
    <text evidence="1">The sequence shown here is derived from an EMBL/GenBank/DDBJ whole genome shotgun (WGS) entry which is preliminary data.</text>
</comment>
<dbReference type="AlphaFoldDB" id="A0A219TGX8"/>
<protein>
    <submittedName>
        <fullName evidence="1">Uncharacterized protein</fullName>
    </submittedName>
</protein>
<dbReference type="EMBL" id="QORE01000744">
    <property type="protein sequence ID" value="RCI73023.1"/>
    <property type="molecule type" value="Genomic_DNA"/>
</dbReference>
<evidence type="ECO:0000313" key="2">
    <source>
        <dbReference type="Proteomes" id="UP000253594"/>
    </source>
</evidence>
<proteinExistence type="predicted"/>
<dbReference type="RefSeq" id="WP_016852774.1">
    <property type="nucleotide sequence ID" value="NZ_CAADLU010000957.1"/>
</dbReference>
<reference evidence="1 2" key="1">
    <citation type="submission" date="2018-07" db="EMBL/GenBank/DDBJ databases">
        <title>Mechanisms of high-level aminoglycoside resistance among Gram-negative pathogens in Brazil.</title>
        <authorList>
            <person name="Ballaben A.S."/>
            <person name="Darini A.L.C."/>
            <person name="Doi Y."/>
        </authorList>
    </citation>
    <scope>NUCLEOTIDE SEQUENCE [LARGE SCALE GENOMIC DNA]</scope>
    <source>
        <strain evidence="1 2">B2-305</strain>
    </source>
</reference>
<sequence>MIKWPDGLPFPLREGYGFKTVEPMARTSLQSGRARYRRNFSNVPVALEVSWLFTAEQARLFKGWYRDVLKDGVKWFECDLRTEEGIVPCNLHFEGIYDGGYLVGRDHWRFNATVVMRERSIIDPGWAEILPEYILLADIFDIAMNREWPRHGDGS</sequence>
<evidence type="ECO:0000313" key="1">
    <source>
        <dbReference type="EMBL" id="RCI73023.1"/>
    </source>
</evidence>